<keyword evidence="1" id="KW-0812">Transmembrane</keyword>
<dbReference type="AlphaFoldDB" id="A0A1I6K1D5"/>
<dbReference type="RefSeq" id="WP_092016220.1">
    <property type="nucleotide sequence ID" value="NZ_FOYW01000004.1"/>
</dbReference>
<evidence type="ECO:0000313" key="2">
    <source>
        <dbReference type="EMBL" id="SFR85062.1"/>
    </source>
</evidence>
<keyword evidence="1" id="KW-0472">Membrane</keyword>
<proteinExistence type="predicted"/>
<dbReference type="Proteomes" id="UP000198644">
    <property type="component" value="Unassembled WGS sequence"/>
</dbReference>
<keyword evidence="3" id="KW-1185">Reference proteome</keyword>
<dbReference type="InterPro" id="IPR045584">
    <property type="entry name" value="Pilin-like"/>
</dbReference>
<feature type="transmembrane region" description="Helical" evidence="1">
    <location>
        <begin position="12"/>
        <end position="32"/>
    </location>
</feature>
<dbReference type="EMBL" id="FOYW01000004">
    <property type="protein sequence ID" value="SFR85062.1"/>
    <property type="molecule type" value="Genomic_DNA"/>
</dbReference>
<dbReference type="SUPFAM" id="SSF54523">
    <property type="entry name" value="Pili subunits"/>
    <property type="match status" value="1"/>
</dbReference>
<gene>
    <name evidence="2" type="ORF">SAMN05216203_3460</name>
</gene>
<dbReference type="STRING" id="650891.SAMN05216203_3460"/>
<dbReference type="NCBIfam" id="TIGR02532">
    <property type="entry name" value="IV_pilin_GFxxxE"/>
    <property type="match status" value="1"/>
</dbReference>
<evidence type="ECO:0000313" key="3">
    <source>
        <dbReference type="Proteomes" id="UP000198644"/>
    </source>
</evidence>
<protein>
    <submittedName>
        <fullName evidence="2">MSHA biogenesis protein MshO</fullName>
    </submittedName>
</protein>
<dbReference type="Pfam" id="PF07963">
    <property type="entry name" value="N_methyl"/>
    <property type="match status" value="1"/>
</dbReference>
<dbReference type="OrthoDB" id="9788802at2"/>
<accession>A0A1I6K1D5</accession>
<keyword evidence="1" id="KW-1133">Transmembrane helix</keyword>
<dbReference type="PROSITE" id="PS00409">
    <property type="entry name" value="PROKAR_NTER_METHYL"/>
    <property type="match status" value="1"/>
</dbReference>
<evidence type="ECO:0000256" key="1">
    <source>
        <dbReference type="SAM" id="Phobius"/>
    </source>
</evidence>
<sequence length="258" mass="27654">MRRAAGFTLVELVMVIVLLAIVATISVQFVALSTRGAIDVSARQQRALQGVVISEQITRELREAFPLSIRTAGNCLEWLPILAGTAYTSLPRGASSDEISVAPFVDAPPAGTTRAIVYGYGTSTDSLYGDADPGPVSPPISSIDNSTSPAVITLSESHRFRERSPQRRLFVVGQPVSLCQSGRFLYRYGGYAPGSSQPTPPGVSPEVLAADLTGNVQFQYTPPSLRRAAVVQFTFTLKDPQGDETTTISQEVQIRNVP</sequence>
<name>A0A1I6K1D5_9GAMM</name>
<reference evidence="3" key="1">
    <citation type="submission" date="2016-10" db="EMBL/GenBank/DDBJ databases">
        <authorList>
            <person name="Varghese N."/>
            <person name="Submissions S."/>
        </authorList>
    </citation>
    <scope>NUCLEOTIDE SEQUENCE [LARGE SCALE GENOMIC DNA]</scope>
    <source>
        <strain evidence="3">CGMCC 1.9167</strain>
    </source>
</reference>
<organism evidence="2 3">
    <name type="scientific">Marinobacter daqiaonensis</name>
    <dbReference type="NCBI Taxonomy" id="650891"/>
    <lineage>
        <taxon>Bacteria</taxon>
        <taxon>Pseudomonadati</taxon>
        <taxon>Pseudomonadota</taxon>
        <taxon>Gammaproteobacteria</taxon>
        <taxon>Pseudomonadales</taxon>
        <taxon>Marinobacteraceae</taxon>
        <taxon>Marinobacter</taxon>
    </lineage>
</organism>
<dbReference type="InterPro" id="IPR012902">
    <property type="entry name" value="N_methyl_site"/>
</dbReference>